<reference evidence="1" key="2">
    <citation type="journal article" date="2015" name="Fish Shellfish Immunol.">
        <title>Early steps in the European eel (Anguilla anguilla)-Vibrio vulnificus interaction in the gills: Role of the RtxA13 toxin.</title>
        <authorList>
            <person name="Callol A."/>
            <person name="Pajuelo D."/>
            <person name="Ebbesson L."/>
            <person name="Teles M."/>
            <person name="MacKenzie S."/>
            <person name="Amaro C."/>
        </authorList>
    </citation>
    <scope>NUCLEOTIDE SEQUENCE</scope>
</reference>
<sequence>MFSNKACNFGVKRGLILPFNYLYKLSLYKYIPNIYW</sequence>
<protein>
    <submittedName>
        <fullName evidence="1">Uncharacterized protein</fullName>
    </submittedName>
</protein>
<evidence type="ECO:0000313" key="1">
    <source>
        <dbReference type="EMBL" id="JAH16931.1"/>
    </source>
</evidence>
<dbReference type="AlphaFoldDB" id="A0A0E9QJ71"/>
<dbReference type="EMBL" id="GBXM01091646">
    <property type="protein sequence ID" value="JAH16931.1"/>
    <property type="molecule type" value="Transcribed_RNA"/>
</dbReference>
<reference evidence="1" key="1">
    <citation type="submission" date="2014-11" db="EMBL/GenBank/DDBJ databases">
        <authorList>
            <person name="Amaro Gonzalez C."/>
        </authorList>
    </citation>
    <scope>NUCLEOTIDE SEQUENCE</scope>
</reference>
<proteinExistence type="predicted"/>
<organism evidence="1">
    <name type="scientific">Anguilla anguilla</name>
    <name type="common">European freshwater eel</name>
    <name type="synonym">Muraena anguilla</name>
    <dbReference type="NCBI Taxonomy" id="7936"/>
    <lineage>
        <taxon>Eukaryota</taxon>
        <taxon>Metazoa</taxon>
        <taxon>Chordata</taxon>
        <taxon>Craniata</taxon>
        <taxon>Vertebrata</taxon>
        <taxon>Euteleostomi</taxon>
        <taxon>Actinopterygii</taxon>
        <taxon>Neopterygii</taxon>
        <taxon>Teleostei</taxon>
        <taxon>Anguilliformes</taxon>
        <taxon>Anguillidae</taxon>
        <taxon>Anguilla</taxon>
    </lineage>
</organism>
<accession>A0A0E9QJ71</accession>
<name>A0A0E9QJ71_ANGAN</name>